<reference evidence="3" key="1">
    <citation type="submission" date="2015-11" db="EMBL/GenBank/DDBJ databases">
        <title>De novo transcriptome assembly of four potential Pierce s Disease insect vectors from Arizona vineyards.</title>
        <authorList>
            <person name="Tassone E.E."/>
        </authorList>
    </citation>
    <scope>NUCLEOTIDE SEQUENCE</scope>
</reference>
<dbReference type="SUPFAM" id="SSF58113">
    <property type="entry name" value="Apolipoprotein A-I"/>
    <property type="match status" value="1"/>
</dbReference>
<sequence length="189" mass="20756">MSPRTVSFVCLLVLALYVRGDKTTEEPLSFSKLLENLNTKFQNVTHTVEGIIGVDIPSTQEEVKTTLQENVDKIKESAEKFQKQLSEYNVNGTTFAGMLSQVQTKINKTVEELAQRNPDVGKLLEQVKTGYSNLAAVSKSVQDAVEQHAGTASEDLKALAQQAGTELSKSVSQLESKVQDLLADKNKKQ</sequence>
<dbReference type="GO" id="GO:0005576">
    <property type="term" value="C:extracellular region"/>
    <property type="evidence" value="ECO:0007669"/>
    <property type="project" value="InterPro"/>
</dbReference>
<dbReference type="Gene3D" id="1.20.120.20">
    <property type="entry name" value="Apolipoprotein"/>
    <property type="match status" value="1"/>
</dbReference>
<feature type="coiled-coil region" evidence="1">
    <location>
        <begin position="64"/>
        <end position="91"/>
    </location>
</feature>
<keyword evidence="1" id="KW-0175">Coiled coil</keyword>
<name>A0A1B6HD90_9HEMI</name>
<dbReference type="EMBL" id="GECU01004732">
    <property type="protein sequence ID" value="JAT02975.1"/>
    <property type="molecule type" value="Transcribed_RNA"/>
</dbReference>
<dbReference type="GO" id="GO:0008289">
    <property type="term" value="F:lipid binding"/>
    <property type="evidence" value="ECO:0007669"/>
    <property type="project" value="InterPro"/>
</dbReference>
<feature type="chain" id="PRO_5008584244" description="Apolipophorin-III" evidence="2">
    <location>
        <begin position="21"/>
        <end position="189"/>
    </location>
</feature>
<dbReference type="GO" id="GO:0006869">
    <property type="term" value="P:lipid transport"/>
    <property type="evidence" value="ECO:0007669"/>
    <property type="project" value="InterPro"/>
</dbReference>
<feature type="signal peptide" evidence="2">
    <location>
        <begin position="1"/>
        <end position="20"/>
    </location>
</feature>
<evidence type="ECO:0000256" key="1">
    <source>
        <dbReference type="SAM" id="Coils"/>
    </source>
</evidence>
<evidence type="ECO:0008006" key="6">
    <source>
        <dbReference type="Google" id="ProtNLM"/>
    </source>
</evidence>
<gene>
    <name evidence="3" type="ORF">g.41257</name>
    <name evidence="5" type="ORF">g.41258</name>
    <name evidence="4" type="ORF">g.41259</name>
</gene>
<evidence type="ECO:0000256" key="2">
    <source>
        <dbReference type="SAM" id="SignalP"/>
    </source>
</evidence>
<proteinExistence type="predicted"/>
<dbReference type="EMBL" id="GECU01035058">
    <property type="protein sequence ID" value="JAS72648.1"/>
    <property type="molecule type" value="Transcribed_RNA"/>
</dbReference>
<keyword evidence="2" id="KW-0732">Signal</keyword>
<dbReference type="EMBL" id="GECU01014291">
    <property type="protein sequence ID" value="JAS93415.1"/>
    <property type="molecule type" value="Transcribed_RNA"/>
</dbReference>
<evidence type="ECO:0000313" key="5">
    <source>
        <dbReference type="EMBL" id="JAT02975.1"/>
    </source>
</evidence>
<accession>A0A1B6HD90</accession>
<protein>
    <recommendedName>
        <fullName evidence="6">Apolipophorin-III</fullName>
    </recommendedName>
</protein>
<dbReference type="AlphaFoldDB" id="A0A1B6HD90"/>
<dbReference type="Pfam" id="PF07464">
    <property type="entry name" value="ApoLp-III"/>
    <property type="match status" value="1"/>
</dbReference>
<evidence type="ECO:0000313" key="3">
    <source>
        <dbReference type="EMBL" id="JAS72648.1"/>
    </source>
</evidence>
<evidence type="ECO:0000313" key="4">
    <source>
        <dbReference type="EMBL" id="JAS93415.1"/>
    </source>
</evidence>
<organism evidence="3">
    <name type="scientific">Homalodisca liturata</name>
    <dbReference type="NCBI Taxonomy" id="320908"/>
    <lineage>
        <taxon>Eukaryota</taxon>
        <taxon>Metazoa</taxon>
        <taxon>Ecdysozoa</taxon>
        <taxon>Arthropoda</taxon>
        <taxon>Hexapoda</taxon>
        <taxon>Insecta</taxon>
        <taxon>Pterygota</taxon>
        <taxon>Neoptera</taxon>
        <taxon>Paraneoptera</taxon>
        <taxon>Hemiptera</taxon>
        <taxon>Auchenorrhyncha</taxon>
        <taxon>Membracoidea</taxon>
        <taxon>Cicadellidae</taxon>
        <taxon>Cicadellinae</taxon>
        <taxon>Proconiini</taxon>
        <taxon>Homalodisca</taxon>
    </lineage>
</organism>
<dbReference type="InterPro" id="IPR010009">
    <property type="entry name" value="ApoLp-III"/>
</dbReference>